<keyword evidence="1" id="KW-0732">Signal</keyword>
<sequence length="240" mass="27644">MKNKITLIALMAFLMTSVGFAQKTIKASDIMKDMKNGKDISYNNATIVGDLDFTYMEEKLVDLPKRKRNSWWKNGGSNTVKHYIKSKVSFVNCTFEDNVLAYIPDSENSGYTFVASFKDDAIFKGCTFERKAMFKYSKFDEQASFAGAKFEDDTTFKYAEFDNNVSFAKAVFKETATFKYTKFKDGVSFNNTDFQEDLNIKYTNVRGEFDIKGMKVAYDINSKYTKINGKSFNRYLLDNR</sequence>
<evidence type="ECO:0000313" key="2">
    <source>
        <dbReference type="EMBL" id="MDT7832136.1"/>
    </source>
</evidence>
<proteinExistence type="predicted"/>
<dbReference type="Proteomes" id="UP001257277">
    <property type="component" value="Unassembled WGS sequence"/>
</dbReference>
<evidence type="ECO:0000256" key="1">
    <source>
        <dbReference type="SAM" id="SignalP"/>
    </source>
</evidence>
<feature type="signal peptide" evidence="1">
    <location>
        <begin position="1"/>
        <end position="21"/>
    </location>
</feature>
<evidence type="ECO:0000313" key="3">
    <source>
        <dbReference type="Proteomes" id="UP001257277"/>
    </source>
</evidence>
<reference evidence="2 3" key="1">
    <citation type="submission" date="2023-09" db="EMBL/GenBank/DDBJ databases">
        <title>Novel taxa isolated from Blanes Bay.</title>
        <authorList>
            <person name="Rey-Velasco X."/>
            <person name="Lucena T."/>
        </authorList>
    </citation>
    <scope>NUCLEOTIDE SEQUENCE [LARGE SCALE GENOMIC DNA]</scope>
    <source>
        <strain evidence="2 3">S356</strain>
    </source>
</reference>
<organism evidence="2 3">
    <name type="scientific">Asprobacillus argus</name>
    <dbReference type="NCBI Taxonomy" id="3076534"/>
    <lineage>
        <taxon>Bacteria</taxon>
        <taxon>Pseudomonadati</taxon>
        <taxon>Bacteroidota</taxon>
        <taxon>Flavobacteriia</taxon>
        <taxon>Flavobacteriales</taxon>
        <taxon>Flavobacteriaceae</taxon>
        <taxon>Asprobacillus</taxon>
    </lineage>
</organism>
<dbReference type="InterPro" id="IPR001646">
    <property type="entry name" value="5peptide_repeat"/>
</dbReference>
<dbReference type="Pfam" id="PF13576">
    <property type="entry name" value="Pentapeptide_3"/>
    <property type="match status" value="1"/>
</dbReference>
<name>A0ABU3LEK2_9FLAO</name>
<keyword evidence="3" id="KW-1185">Reference proteome</keyword>
<comment type="caution">
    <text evidence="2">The sequence shown here is derived from an EMBL/GenBank/DDBJ whole genome shotgun (WGS) entry which is preliminary data.</text>
</comment>
<accession>A0ABU3LEK2</accession>
<feature type="chain" id="PRO_5045213551" evidence="1">
    <location>
        <begin position="22"/>
        <end position="240"/>
    </location>
</feature>
<dbReference type="RefSeq" id="WP_349241387.1">
    <property type="nucleotide sequence ID" value="NZ_JAVTTO010000002.1"/>
</dbReference>
<dbReference type="EMBL" id="JAVTTO010000002">
    <property type="protein sequence ID" value="MDT7832136.1"/>
    <property type="molecule type" value="Genomic_DNA"/>
</dbReference>
<gene>
    <name evidence="2" type="ORF">RQM59_07070</name>
</gene>
<protein>
    <submittedName>
        <fullName evidence="2">Pentapeptide repeat-containing protein</fullName>
    </submittedName>
</protein>
<dbReference type="Gene3D" id="2.160.20.80">
    <property type="entry name" value="E3 ubiquitin-protein ligase SopA"/>
    <property type="match status" value="1"/>
</dbReference>